<dbReference type="EC" id="2.7.7.74" evidence="4"/>
<evidence type="ECO:0000256" key="9">
    <source>
        <dbReference type="SAM" id="Phobius"/>
    </source>
</evidence>
<keyword evidence="9" id="KW-1133">Transmembrane helix</keyword>
<dbReference type="PROSITE" id="PS00379">
    <property type="entry name" value="CDP_ALCOHOL_P_TRANSF"/>
    <property type="match status" value="1"/>
</dbReference>
<evidence type="ECO:0000256" key="3">
    <source>
        <dbReference type="ARBA" id="ARBA00007897"/>
    </source>
</evidence>
<organism evidence="10">
    <name type="scientific">marine sediment metagenome</name>
    <dbReference type="NCBI Taxonomy" id="412755"/>
    <lineage>
        <taxon>unclassified sequences</taxon>
        <taxon>metagenomes</taxon>
        <taxon>ecological metagenomes</taxon>
    </lineage>
</organism>
<evidence type="ECO:0000256" key="6">
    <source>
        <dbReference type="ARBA" id="ARBA00018322"/>
    </source>
</evidence>
<comment type="catalytic activity">
    <reaction evidence="8">
        <text>CDP-1L-myo-inositol + 1D-myo-inositol 3-phosphate = bis(1L-myo-inositol) 3,1'-phosphate 1-phosphate + CMP + H(+)</text>
        <dbReference type="Rhea" id="RHEA:31327"/>
        <dbReference type="ChEBI" id="CHEBI:15378"/>
        <dbReference type="ChEBI" id="CHEBI:58401"/>
        <dbReference type="ChEBI" id="CHEBI:60377"/>
        <dbReference type="ChEBI" id="CHEBI:62573"/>
        <dbReference type="ChEBI" id="CHEBI:62576"/>
        <dbReference type="EC" id="2.7.8.34"/>
    </reaction>
</comment>
<comment type="caution">
    <text evidence="10">The sequence shown here is derived from an EMBL/GenBank/DDBJ whole genome shotgun (WGS) entry which is preliminary data.</text>
</comment>
<protein>
    <recommendedName>
        <fullName evidence="6">Bifunctional IPC transferase and DIPP synthase</fullName>
        <ecNumber evidence="4">2.7.7.74</ecNumber>
        <ecNumber evidence="5">2.7.8.34</ecNumber>
    </recommendedName>
</protein>
<name>X1LHI5_9ZZZZ</name>
<dbReference type="InterPro" id="IPR000462">
    <property type="entry name" value="CDP-OH_P_trans"/>
</dbReference>
<dbReference type="EMBL" id="BARV01022167">
    <property type="protein sequence ID" value="GAI18558.1"/>
    <property type="molecule type" value="Genomic_DNA"/>
</dbReference>
<reference evidence="10" key="1">
    <citation type="journal article" date="2014" name="Front. Microbiol.">
        <title>High frequency of phylogenetically diverse reductive dehalogenase-homologous genes in deep subseafloor sedimentary metagenomes.</title>
        <authorList>
            <person name="Kawai M."/>
            <person name="Futagami T."/>
            <person name="Toyoda A."/>
            <person name="Takaki Y."/>
            <person name="Nishi S."/>
            <person name="Hori S."/>
            <person name="Arai W."/>
            <person name="Tsubouchi T."/>
            <person name="Morono Y."/>
            <person name="Uchiyama I."/>
            <person name="Ito T."/>
            <person name="Fujiyama A."/>
            <person name="Inagaki F."/>
            <person name="Takami H."/>
        </authorList>
    </citation>
    <scope>NUCLEOTIDE SEQUENCE</scope>
    <source>
        <strain evidence="10">Expedition CK06-06</strain>
    </source>
</reference>
<feature type="non-terminal residue" evidence="10">
    <location>
        <position position="1"/>
    </location>
</feature>
<dbReference type="GO" id="GO:0016780">
    <property type="term" value="F:phosphotransferase activity, for other substituted phosphate groups"/>
    <property type="evidence" value="ECO:0007669"/>
    <property type="project" value="InterPro"/>
</dbReference>
<gene>
    <name evidence="10" type="ORF">S06H3_36573</name>
</gene>
<comment type="similarity">
    <text evidence="3">In the N-terminal section; belongs to the MobA family.</text>
</comment>
<sequence>NSPFRPFLFDALREAQAGGDGSLSGGIRCLAEQGRIRAVDLGEGFWLDVDTPQALKHGHKLLLRHTVKVNEDGFIAEWLNRCLSIRLSAWLVTHIRATRLTPNAISLASFLIVLLGAFLFIFTSYAATLAAGILVQIGSIVDGCDGEVARLTFKKSRFGAWLDTLLDRYGDSAVATGITYGFWRLYPTPWVWIGGIFALAGFLLSSYTKKEYVLRYKESVPMDVWVKLIKRDLRLFALFLGAAFGYPYFALLAVGLLSHLGVGRLFWKVYK</sequence>
<evidence type="ECO:0000256" key="8">
    <source>
        <dbReference type="ARBA" id="ARBA00049235"/>
    </source>
</evidence>
<feature type="transmembrane region" description="Helical" evidence="9">
    <location>
        <begin position="104"/>
        <end position="127"/>
    </location>
</feature>
<feature type="non-terminal residue" evidence="10">
    <location>
        <position position="271"/>
    </location>
</feature>
<dbReference type="Pfam" id="PF01066">
    <property type="entry name" value="CDP-OH_P_transf"/>
    <property type="match status" value="1"/>
</dbReference>
<keyword evidence="9" id="KW-0812">Transmembrane</keyword>
<evidence type="ECO:0000256" key="7">
    <source>
        <dbReference type="ARBA" id="ARBA00022679"/>
    </source>
</evidence>
<dbReference type="GO" id="GO:0016020">
    <property type="term" value="C:membrane"/>
    <property type="evidence" value="ECO:0007669"/>
    <property type="project" value="InterPro"/>
</dbReference>
<evidence type="ECO:0000256" key="1">
    <source>
        <dbReference type="ARBA" id="ARBA00000729"/>
    </source>
</evidence>
<dbReference type="EC" id="2.7.8.34" evidence="5"/>
<dbReference type="Gene3D" id="1.20.120.1760">
    <property type="match status" value="1"/>
</dbReference>
<dbReference type="Gene3D" id="3.90.550.10">
    <property type="entry name" value="Spore Coat Polysaccharide Biosynthesis Protein SpsA, Chain A"/>
    <property type="match status" value="1"/>
</dbReference>
<evidence type="ECO:0000256" key="5">
    <source>
        <dbReference type="ARBA" id="ARBA00013268"/>
    </source>
</evidence>
<accession>X1LHI5</accession>
<comment type="catalytic activity">
    <reaction evidence="1">
        <text>1D-myo-inositol 3-phosphate + CTP + H(+) = CDP-1L-myo-inositol + diphosphate</text>
        <dbReference type="Rhea" id="RHEA:30647"/>
        <dbReference type="ChEBI" id="CHEBI:15378"/>
        <dbReference type="ChEBI" id="CHEBI:33019"/>
        <dbReference type="ChEBI" id="CHEBI:37563"/>
        <dbReference type="ChEBI" id="CHEBI:58401"/>
        <dbReference type="ChEBI" id="CHEBI:62573"/>
        <dbReference type="EC" id="2.7.7.74"/>
    </reaction>
</comment>
<dbReference type="InterPro" id="IPR043130">
    <property type="entry name" value="CDP-OH_PTrfase_TM_dom"/>
</dbReference>
<dbReference type="AlphaFoldDB" id="X1LHI5"/>
<dbReference type="GO" id="GO:0008654">
    <property type="term" value="P:phospholipid biosynthetic process"/>
    <property type="evidence" value="ECO:0007669"/>
    <property type="project" value="InterPro"/>
</dbReference>
<keyword evidence="7" id="KW-0808">Transferase</keyword>
<proteinExistence type="inferred from homology"/>
<evidence type="ECO:0000256" key="4">
    <source>
        <dbReference type="ARBA" id="ARBA00012504"/>
    </source>
</evidence>
<feature type="transmembrane region" description="Helical" evidence="9">
    <location>
        <begin position="190"/>
        <end position="207"/>
    </location>
</feature>
<comment type="similarity">
    <text evidence="2">In the C-terminal section; belongs to the CDP-alcohol phosphatidyltransferase class-I family.</text>
</comment>
<evidence type="ECO:0000256" key="2">
    <source>
        <dbReference type="ARBA" id="ARBA00006982"/>
    </source>
</evidence>
<dbReference type="InterPro" id="IPR029044">
    <property type="entry name" value="Nucleotide-diphossugar_trans"/>
</dbReference>
<evidence type="ECO:0000313" key="10">
    <source>
        <dbReference type="EMBL" id="GAI18558.1"/>
    </source>
</evidence>
<dbReference type="InterPro" id="IPR048254">
    <property type="entry name" value="CDP_ALCOHOL_P_TRANSF_CS"/>
</dbReference>
<feature type="transmembrane region" description="Helical" evidence="9">
    <location>
        <begin position="235"/>
        <end position="257"/>
    </location>
</feature>
<keyword evidence="9" id="KW-0472">Membrane</keyword>